<sequence length="314" mass="35156">MDKLLKDIIEVFGVSGHENQISQFIKQQLKDIKCELKEDKLGNIIVKRGSGEKRVMISANMDVKGLITYCIEENGNVRVHNLGDIEAEKVVNKFVEFEGGISGEVLSDVKEKHEFRDLYVDLGFKTREAALKYVKEGDAACFKGNTYEEDNNIISPNLSNRIGCYIMLKLIRDVRNYNKEVYFVFSTQGELEARGARAAAFDVKPNLCLVLNTENEKYIKLGKGPAVIVMQKGLIMHSKIKEMIIDEAKKMGMDIQLCVSDEMSDGSTVHKEVIGIPTGTVAVPCQNKGTLKETADLKDVQKTIDLIKNCLNKI</sequence>
<dbReference type="RefSeq" id="WP_406789944.1">
    <property type="nucleotide sequence ID" value="NZ_JBJIAA010000031.1"/>
</dbReference>
<dbReference type="InterPro" id="IPR051464">
    <property type="entry name" value="Peptidase_M42_aminopept"/>
</dbReference>
<reference evidence="7 8" key="1">
    <citation type="submission" date="2024-11" db="EMBL/GenBank/DDBJ databases">
        <authorList>
            <person name="Heng Y.C."/>
            <person name="Lim A.C.H."/>
            <person name="Lee J.K.Y."/>
            <person name="Kittelmann S."/>
        </authorList>
    </citation>
    <scope>NUCLEOTIDE SEQUENCE [LARGE SCALE GENOMIC DNA]</scope>
    <source>
        <strain evidence="7 8">WILCCON 0114</strain>
    </source>
</reference>
<accession>A0ABW8TQK7</accession>
<dbReference type="InterPro" id="IPR023367">
    <property type="entry name" value="Peptidase_M42_dom2"/>
</dbReference>
<keyword evidence="3" id="KW-0645">Protease</keyword>
<dbReference type="EMBL" id="JBJIAA010000031">
    <property type="protein sequence ID" value="MFL0253274.1"/>
    <property type="molecule type" value="Genomic_DNA"/>
</dbReference>
<evidence type="ECO:0000313" key="8">
    <source>
        <dbReference type="Proteomes" id="UP001623592"/>
    </source>
</evidence>
<evidence type="ECO:0000256" key="4">
    <source>
        <dbReference type="ARBA" id="ARBA00022723"/>
    </source>
</evidence>
<keyword evidence="4" id="KW-0479">Metal-binding</keyword>
<dbReference type="Proteomes" id="UP001623592">
    <property type="component" value="Unassembled WGS sequence"/>
</dbReference>
<dbReference type="PANTHER" id="PTHR32481">
    <property type="entry name" value="AMINOPEPTIDASE"/>
    <property type="match status" value="1"/>
</dbReference>
<dbReference type="InterPro" id="IPR008007">
    <property type="entry name" value="Peptidase_M42"/>
</dbReference>
<organism evidence="7 8">
    <name type="scientific">Clostridium neuense</name>
    <dbReference type="NCBI Taxonomy" id="1728934"/>
    <lineage>
        <taxon>Bacteria</taxon>
        <taxon>Bacillati</taxon>
        <taxon>Bacillota</taxon>
        <taxon>Clostridia</taxon>
        <taxon>Eubacteriales</taxon>
        <taxon>Clostridiaceae</taxon>
        <taxon>Clostridium</taxon>
    </lineage>
</organism>
<evidence type="ECO:0000256" key="2">
    <source>
        <dbReference type="ARBA" id="ARBA00022438"/>
    </source>
</evidence>
<comment type="similarity">
    <text evidence="1 6">Belongs to the peptidase M42 family.</text>
</comment>
<dbReference type="SUPFAM" id="SSF53187">
    <property type="entry name" value="Zn-dependent exopeptidases"/>
    <property type="match status" value="1"/>
</dbReference>
<evidence type="ECO:0000256" key="6">
    <source>
        <dbReference type="PIRNR" id="PIRNR001123"/>
    </source>
</evidence>
<keyword evidence="8" id="KW-1185">Reference proteome</keyword>
<dbReference type="Pfam" id="PF05343">
    <property type="entry name" value="Peptidase_M42"/>
    <property type="match status" value="1"/>
</dbReference>
<keyword evidence="2" id="KW-0031">Aminopeptidase</keyword>
<dbReference type="SUPFAM" id="SSF101821">
    <property type="entry name" value="Aminopeptidase/glucanase lid domain"/>
    <property type="match status" value="1"/>
</dbReference>
<gene>
    <name evidence="7" type="ORF">ACJDT4_22975</name>
</gene>
<protein>
    <submittedName>
        <fullName evidence="7">M42 family peptidase</fullName>
    </submittedName>
</protein>
<proteinExistence type="inferred from homology"/>
<evidence type="ECO:0000256" key="1">
    <source>
        <dbReference type="ARBA" id="ARBA00006272"/>
    </source>
</evidence>
<name>A0ABW8TQK7_9CLOT</name>
<evidence type="ECO:0000256" key="3">
    <source>
        <dbReference type="ARBA" id="ARBA00022670"/>
    </source>
</evidence>
<comment type="caution">
    <text evidence="7">The sequence shown here is derived from an EMBL/GenBank/DDBJ whole genome shotgun (WGS) entry which is preliminary data.</text>
</comment>
<dbReference type="Gene3D" id="3.40.630.10">
    <property type="entry name" value="Zn peptidases"/>
    <property type="match status" value="1"/>
</dbReference>
<dbReference type="PIRSF" id="PIRSF001123">
    <property type="entry name" value="PepA_GA"/>
    <property type="match status" value="1"/>
</dbReference>
<evidence type="ECO:0000313" key="7">
    <source>
        <dbReference type="EMBL" id="MFL0253274.1"/>
    </source>
</evidence>
<dbReference type="Gene3D" id="2.40.30.40">
    <property type="entry name" value="Peptidase M42, domain 2"/>
    <property type="match status" value="1"/>
</dbReference>
<evidence type="ECO:0000256" key="5">
    <source>
        <dbReference type="ARBA" id="ARBA00022801"/>
    </source>
</evidence>
<dbReference type="PANTHER" id="PTHR32481:SF0">
    <property type="entry name" value="AMINOPEPTIDASE YPDE-RELATED"/>
    <property type="match status" value="1"/>
</dbReference>
<keyword evidence="5" id="KW-0378">Hydrolase</keyword>